<dbReference type="PANTHER" id="PTHR42828:SF3">
    <property type="entry name" value="THREONYLCARBAMOYL-AMP SYNTHASE"/>
    <property type="match status" value="1"/>
</dbReference>
<dbReference type="Proteomes" id="UP000250744">
    <property type="component" value="Unassembled WGS sequence"/>
</dbReference>
<dbReference type="InterPro" id="IPR006070">
    <property type="entry name" value="Sua5-like_dom"/>
</dbReference>
<organism evidence="2 3">
    <name type="scientific">Nitrincola tibetensis</name>
    <dbReference type="NCBI Taxonomy" id="2219697"/>
    <lineage>
        <taxon>Bacteria</taxon>
        <taxon>Pseudomonadati</taxon>
        <taxon>Pseudomonadota</taxon>
        <taxon>Gammaproteobacteria</taxon>
        <taxon>Oceanospirillales</taxon>
        <taxon>Oceanospirillaceae</taxon>
        <taxon>Nitrincola</taxon>
    </lineage>
</organism>
<evidence type="ECO:0000313" key="2">
    <source>
        <dbReference type="EMBL" id="RAU17846.1"/>
    </source>
</evidence>
<dbReference type="PANTHER" id="PTHR42828">
    <property type="entry name" value="DHBP SYNTHASE RIBB-LIKE ALPHA/BETA DOMAIN-CONTAINING PROTEIN"/>
    <property type="match status" value="1"/>
</dbReference>
<dbReference type="Gene3D" id="3.90.870.10">
    <property type="entry name" value="DHBP synthase"/>
    <property type="match status" value="1"/>
</dbReference>
<proteinExistence type="predicted"/>
<dbReference type="RefSeq" id="WP_112159336.1">
    <property type="nucleotide sequence ID" value="NZ_QKRX01000007.1"/>
</dbReference>
<keyword evidence="3" id="KW-1185">Reference proteome</keyword>
<evidence type="ECO:0000313" key="3">
    <source>
        <dbReference type="Proteomes" id="UP000250744"/>
    </source>
</evidence>
<accession>A0A364NL73</accession>
<name>A0A364NL73_9GAMM</name>
<dbReference type="EMBL" id="QKRX01000007">
    <property type="protein sequence ID" value="RAU17846.1"/>
    <property type="molecule type" value="Genomic_DNA"/>
</dbReference>
<dbReference type="OrthoDB" id="9781656at2"/>
<dbReference type="GO" id="GO:0003725">
    <property type="term" value="F:double-stranded RNA binding"/>
    <property type="evidence" value="ECO:0007669"/>
    <property type="project" value="InterPro"/>
</dbReference>
<protein>
    <submittedName>
        <fullName evidence="2">Threonylcarbamoyl-AMP synthase</fullName>
    </submittedName>
</protein>
<comment type="caution">
    <text evidence="2">The sequence shown here is derived from an EMBL/GenBank/DDBJ whole genome shotgun (WGS) entry which is preliminary data.</text>
</comment>
<evidence type="ECO:0000259" key="1">
    <source>
        <dbReference type="PROSITE" id="PS51163"/>
    </source>
</evidence>
<reference evidence="2 3" key="1">
    <citation type="submission" date="2018-06" db="EMBL/GenBank/DDBJ databases">
        <title>Nitrincola tibetense sp. nov., isolated from Lake XuguoCo on Tibetan Plateau.</title>
        <authorList>
            <person name="Xing P."/>
        </authorList>
    </citation>
    <scope>NUCLEOTIDE SEQUENCE [LARGE SCALE GENOMIC DNA]</scope>
    <source>
        <strain evidence="3">xg18</strain>
    </source>
</reference>
<sequence>MSQLFQIHPENPQKRLVTQAVEILKKGGVVVYPTDCAYALGCCLGDKQAMERIKQIRQLDDKHNFTLVCSDLSVISTYAKVDNSVYRLLKAHTPGAYTFILNATSEVPRRLLHPKRRTIGIRVPANNIVTELLRELGEPIMSTSLMLPGDEMPLTDPYDIRESLQHHVDLVIDGGFCGMEATTVVNLVNDVPEVVRVGAGDVSFFN</sequence>
<dbReference type="InterPro" id="IPR052532">
    <property type="entry name" value="SUA5_domain"/>
</dbReference>
<dbReference type="SUPFAM" id="SSF55821">
    <property type="entry name" value="YrdC/RibB"/>
    <property type="match status" value="1"/>
</dbReference>
<dbReference type="AlphaFoldDB" id="A0A364NL73"/>
<feature type="domain" description="YrdC-like" evidence="1">
    <location>
        <begin position="14"/>
        <end position="200"/>
    </location>
</feature>
<dbReference type="InterPro" id="IPR017945">
    <property type="entry name" value="DHBP_synth_RibB-like_a/b_dom"/>
</dbReference>
<dbReference type="NCBIfam" id="TIGR00057">
    <property type="entry name" value="L-threonylcarbamoyladenylate synthase"/>
    <property type="match status" value="1"/>
</dbReference>
<gene>
    <name evidence="2" type="ORF">DN062_10770</name>
</gene>
<dbReference type="PROSITE" id="PS51163">
    <property type="entry name" value="YRDC"/>
    <property type="match status" value="1"/>
</dbReference>
<dbReference type="Pfam" id="PF01300">
    <property type="entry name" value="Sua5_yciO_yrdC"/>
    <property type="match status" value="1"/>
</dbReference>